<reference evidence="3" key="1">
    <citation type="journal article" date="2014" name="BMC Genomics">
        <title>Genome characteristics reveal the impact of lichenization on lichen-forming fungus Endocarpon pusillum Hedwig (Verrucariales, Ascomycota).</title>
        <authorList>
            <person name="Wang Y.-Y."/>
            <person name="Liu B."/>
            <person name="Zhang X.-Y."/>
            <person name="Zhou Q.-M."/>
            <person name="Zhang T."/>
            <person name="Li H."/>
            <person name="Yu Y.-F."/>
            <person name="Zhang X.-L."/>
            <person name="Hao X.-Y."/>
            <person name="Wang M."/>
            <person name="Wang L."/>
            <person name="Wei J.-C."/>
        </authorList>
    </citation>
    <scope>NUCLEOTIDE SEQUENCE [LARGE SCALE GENOMIC DNA]</scope>
    <source>
        <strain evidence="3">Z07020 / HMAS-L-300199</strain>
    </source>
</reference>
<feature type="transmembrane region" description="Helical" evidence="1">
    <location>
        <begin position="471"/>
        <end position="492"/>
    </location>
</feature>
<protein>
    <submittedName>
        <fullName evidence="2">Uncharacterized protein</fullName>
    </submittedName>
</protein>
<evidence type="ECO:0000313" key="2">
    <source>
        <dbReference type="EMBL" id="ERF73686.1"/>
    </source>
</evidence>
<dbReference type="EMBL" id="KE720941">
    <property type="protein sequence ID" value="ERF73686.1"/>
    <property type="molecule type" value="Genomic_DNA"/>
</dbReference>
<keyword evidence="1" id="KW-0472">Membrane</keyword>
<evidence type="ECO:0000313" key="3">
    <source>
        <dbReference type="Proteomes" id="UP000019373"/>
    </source>
</evidence>
<evidence type="ECO:0000256" key="1">
    <source>
        <dbReference type="SAM" id="Phobius"/>
    </source>
</evidence>
<sequence length="619" mass="69001">METTSLTISVSLKKTLLSDETAVRCLRASKQGSGKSSPTGRSDTVTDVLKLTVLLDGDLNMEELASTLKMRDEARFEFYFVNRFLIESKSLEIPKDARKLRISVSALRLLLSYLEAPPAFVAAVSRFGQPAGRGYRAPQTIGKAKTIDFWYLLPVQIQVECTENALGHARSTAGSSQMDPFHYLHLPDEKVDIRGSQIAVYCSTNLSTMKTTSLCIGFQDGRWSRSVKEPQRRIKEALKHFEHLHCADDPFFIHLVYITSALRWWNNALDSFNNQLIVHEKSLQNQMNNLHLVTPDFNTEINKALHTMTAHLHRYGSELGWLGDIVAAIAQQHETYFKYVRKTPPERTRFGLLQVASHLSAISSIRQELEGKTKNILALLFNNIQVSNDRLLVENSKATHKLLKAARLEAVLSRRLADQSQKIAIEMRKDSVAMKTIALLTAFFLPGTSFAAILAMPFFTKRAWMSGTSRIWLWVALTVPSTILAFAFYTYWKARDEKRSASKGNAVDMCELALSDDTIALVGGVGGTFETDHPTMDATEANTVESRITLSYKGRSGGRHMVWQSPTKPLGVPEDIAKCVKWSTGAGCVTASRITVGGGLTKQKYQGDQTIAASWKEGM</sequence>
<dbReference type="Gene3D" id="1.20.58.340">
    <property type="entry name" value="Magnesium transport protein CorA, transmembrane region"/>
    <property type="match status" value="1"/>
</dbReference>
<keyword evidence="1" id="KW-0812">Transmembrane</keyword>
<gene>
    <name evidence="2" type="ORF">EPUS_00939</name>
</gene>
<dbReference type="eggNOG" id="ENOG502SS8F">
    <property type="taxonomic scope" value="Eukaryota"/>
</dbReference>
<proteinExistence type="predicted"/>
<dbReference type="HOGENOM" id="CLU_030434_0_0_1"/>
<dbReference type="OMA" id="ISEWWRY"/>
<feature type="transmembrane region" description="Helical" evidence="1">
    <location>
        <begin position="437"/>
        <end position="459"/>
    </location>
</feature>
<dbReference type="RefSeq" id="XP_007800689.1">
    <property type="nucleotide sequence ID" value="XM_007802498.1"/>
</dbReference>
<organism evidence="2 3">
    <name type="scientific">Endocarpon pusillum (strain Z07020 / HMAS-L-300199)</name>
    <name type="common">Lichen-forming fungus</name>
    <dbReference type="NCBI Taxonomy" id="1263415"/>
    <lineage>
        <taxon>Eukaryota</taxon>
        <taxon>Fungi</taxon>
        <taxon>Dikarya</taxon>
        <taxon>Ascomycota</taxon>
        <taxon>Pezizomycotina</taxon>
        <taxon>Eurotiomycetes</taxon>
        <taxon>Chaetothyriomycetidae</taxon>
        <taxon>Verrucariales</taxon>
        <taxon>Verrucariaceae</taxon>
        <taxon>Endocarpon</taxon>
    </lineage>
</organism>
<accession>U1GP33</accession>
<dbReference type="GeneID" id="19235999"/>
<dbReference type="Proteomes" id="UP000019373">
    <property type="component" value="Unassembled WGS sequence"/>
</dbReference>
<dbReference type="OrthoDB" id="3561681at2759"/>
<dbReference type="AlphaFoldDB" id="U1GP33"/>
<name>U1GP33_ENDPU</name>
<keyword evidence="1" id="KW-1133">Transmembrane helix</keyword>
<keyword evidence="3" id="KW-1185">Reference proteome</keyword>